<dbReference type="InterPro" id="IPR043128">
    <property type="entry name" value="Rev_trsase/Diguanyl_cyclase"/>
</dbReference>
<keyword evidence="7" id="KW-0695">RNA-directed DNA polymerase</keyword>
<dbReference type="STRING" id="39966.A0A369JKA7"/>
<dbReference type="SUPFAM" id="SSF53098">
    <property type="entry name" value="Ribonuclease H-like"/>
    <property type="match status" value="1"/>
</dbReference>
<evidence type="ECO:0000256" key="2">
    <source>
        <dbReference type="ARBA" id="ARBA00022695"/>
    </source>
</evidence>
<dbReference type="InterPro" id="IPR050951">
    <property type="entry name" value="Retrovirus_Pol_polyprotein"/>
</dbReference>
<dbReference type="GO" id="GO:0005634">
    <property type="term" value="C:nucleus"/>
    <property type="evidence" value="ECO:0007669"/>
    <property type="project" value="UniProtKB-ARBA"/>
</dbReference>
<comment type="caution">
    <text evidence="9">The sequence shown here is derived from an EMBL/GenBank/DDBJ whole genome shotgun (WGS) entry which is preliminary data.</text>
</comment>
<keyword evidence="4" id="KW-0255">Endonuclease</keyword>
<dbReference type="Proteomes" id="UP000076154">
    <property type="component" value="Unassembled WGS sequence"/>
</dbReference>
<protein>
    <submittedName>
        <fullName evidence="9">Retrovirus-related Pol polyprotein from transposon 17.6</fullName>
    </submittedName>
</protein>
<keyword evidence="10" id="KW-1185">Reference proteome</keyword>
<evidence type="ECO:0000313" key="9">
    <source>
        <dbReference type="EMBL" id="RDB21650.1"/>
    </source>
</evidence>
<dbReference type="Gene3D" id="1.10.340.70">
    <property type="match status" value="1"/>
</dbReference>
<dbReference type="Pfam" id="PF17917">
    <property type="entry name" value="RT_RNaseH"/>
    <property type="match status" value="1"/>
</dbReference>
<organism evidence="9 10">
    <name type="scientific">Hypsizygus marmoreus</name>
    <name type="common">White beech mushroom</name>
    <name type="synonym">Agaricus marmoreus</name>
    <dbReference type="NCBI Taxonomy" id="39966"/>
    <lineage>
        <taxon>Eukaryota</taxon>
        <taxon>Fungi</taxon>
        <taxon>Dikarya</taxon>
        <taxon>Basidiomycota</taxon>
        <taxon>Agaricomycotina</taxon>
        <taxon>Agaricomycetes</taxon>
        <taxon>Agaricomycetidae</taxon>
        <taxon>Agaricales</taxon>
        <taxon>Tricholomatineae</taxon>
        <taxon>Lyophyllaceae</taxon>
        <taxon>Hypsizygus</taxon>
    </lineage>
</organism>
<keyword evidence="2" id="KW-0548">Nucleotidyltransferase</keyword>
<keyword evidence="5" id="KW-0378">Hydrolase</keyword>
<name>A0A369JKA7_HYPMA</name>
<dbReference type="OrthoDB" id="3235313at2759"/>
<evidence type="ECO:0000313" key="10">
    <source>
        <dbReference type="Proteomes" id="UP000076154"/>
    </source>
</evidence>
<dbReference type="GO" id="GO:0003723">
    <property type="term" value="F:RNA binding"/>
    <property type="evidence" value="ECO:0007669"/>
    <property type="project" value="UniProtKB-KW"/>
</dbReference>
<keyword evidence="3" id="KW-0540">Nuclease</keyword>
<keyword evidence="6" id="KW-0694">RNA-binding</keyword>
<dbReference type="Gene3D" id="3.30.420.10">
    <property type="entry name" value="Ribonuclease H-like superfamily/Ribonuclease H"/>
    <property type="match status" value="1"/>
</dbReference>
<dbReference type="InParanoid" id="A0A369JKA7"/>
<dbReference type="InterPro" id="IPR041588">
    <property type="entry name" value="Integrase_H2C2"/>
</dbReference>
<feature type="domain" description="Integrase catalytic" evidence="8">
    <location>
        <begin position="989"/>
        <end position="1155"/>
    </location>
</feature>
<evidence type="ECO:0000259" key="8">
    <source>
        <dbReference type="PROSITE" id="PS50994"/>
    </source>
</evidence>
<evidence type="ECO:0000256" key="4">
    <source>
        <dbReference type="ARBA" id="ARBA00022759"/>
    </source>
</evidence>
<dbReference type="PANTHER" id="PTHR37984:SF5">
    <property type="entry name" value="PROTEIN NYNRIN-LIKE"/>
    <property type="match status" value="1"/>
</dbReference>
<dbReference type="FunFam" id="1.10.340.70:FF:000001">
    <property type="entry name" value="Retrovirus-related Pol polyprotein from transposon gypsy-like Protein"/>
    <property type="match status" value="1"/>
</dbReference>
<evidence type="ECO:0000256" key="1">
    <source>
        <dbReference type="ARBA" id="ARBA00022679"/>
    </source>
</evidence>
<sequence>MPARRQVESVPSLGRTLHTLMGTCDYSPDDSDIFDVCPPPTYDSILQRFAYVTPLSSQPLQTPWTLRALSHESRTNALQTRTKYKTMDRKVRPVPSYMPDASNQTFQPVTIPQLPPLSLNPPLLENFIPTERLTRERLDTILSSVPAGFLQPREIDLLVDVLRTRELGLAFVDSERGTFSDEFYPDYEIPVIEHTLWVQDPIRIPKSIEGTVREMLTTQKAAGKYESSTASYRSRIFAVAKKGGIRLVADVQELNRVTVRDSGLPPHTDDFAEGFVGCVVYGLADLFSGYDGRRLGVISRPLTTFNSLLGPLRSCVLPQGATNSVPEFQKCTTHMLQPEIPKNGDVFIDDVGIKGPTSTYDNEEIVPGIRRFLYEYATVLDRFFARFIAAGITASGKKLVLATPHLHIVGTIVSHEGWHIEHGLVSKITNWPIPKSVTDVRSFLGTAGVGRKWIKGFSLIAKPLTLLTRNSNADFFFDNDALTAMNSLKKLVSSAPVLVKIDYDAAKLISPLDPLPRASDHGLVIVAVDSCTNGAGWILYQMVGNEKHPALFGSCTFNDAESRYSQPKCELYGVFRAFKDLRHRIWGIPFRLDVDAKFLTEMIRNPDLPNAPMTRWILYLLLFDFKIQHVPAISHQGPDGLSRRKHAPEDSDDEDAEGYLDNIVNQLSYVRSPLLTDINTFSMTYLDHCIWDGPGVMEQSFLRGIMEESRPLPLTPYASFGCTPFLEDLSVFATEPIDTSQPPNLDGYHGMSIDPDFLEPQYEKFGSLANASLLRCTNDLYVGHEFEHRKVASLVTADFLFGDDVVSLEYTDFRRSFMSGPRTDAPRFDFRVSDGIPQVRPILDHRENYEDVPPDFAVTCATHKFGIKDFEDKQMWDDLSFYLTNNVIPDSYKDDPQARSKFIRRSKHFFIHDDRLWRFQRVGKLPRLVITDHERRKSLIAEAHNDARHRGRDATYTTLTDRYYWPNMYDDVAYFVRSCNTCQLRAKARPKVPFEATWSTALLRHFDFDTVHMETGYGGLNYILQAIEPTINWIEARGVRHNTSEAWASFIYQDLICRFGCIPYGHADGGSEFKGAVELLFKQYGVEIVISAPYHPQASGSIERAHNTFVESLLCACGKDSNLWPLYIHACLFAIRCTTSRVTGYTPYFLLYGRHPFFAFDLADRTWDLLDWSDIRTTMDLIAIRTQQILRRDKKLALAQETLKASRQRAVDDFYRKHEKYLSSGHFEPGTWVLVQETWLDAQKGNKGALRWSGPYIVHRALRETTYQLRELDGTTIRTVDYTTYATYEAASTCGPDVATLMFNINYDPRVTAPPYPMSVTTGPVFYGSNTGLEYQPIYLKEPTIKSVQQYSVIPKWDSRHQPRITLPQSEVCLVGVDELVSWSTESFPLR</sequence>
<reference evidence="9" key="1">
    <citation type="submission" date="2018-04" db="EMBL/GenBank/DDBJ databases">
        <title>Whole genome sequencing of Hypsizygus marmoreus.</title>
        <authorList>
            <person name="Choi I.-G."/>
            <person name="Min B."/>
            <person name="Kim J.-G."/>
            <person name="Kim S."/>
            <person name="Oh Y.-L."/>
            <person name="Kong W.-S."/>
            <person name="Park H."/>
            <person name="Jeong J."/>
            <person name="Song E.-S."/>
        </authorList>
    </citation>
    <scope>NUCLEOTIDE SEQUENCE [LARGE SCALE GENOMIC DNA]</scope>
    <source>
        <strain evidence="9">51987-8</strain>
    </source>
</reference>
<dbReference type="GO" id="GO:0015074">
    <property type="term" value="P:DNA integration"/>
    <property type="evidence" value="ECO:0007669"/>
    <property type="project" value="InterPro"/>
</dbReference>
<evidence type="ECO:0000256" key="3">
    <source>
        <dbReference type="ARBA" id="ARBA00022722"/>
    </source>
</evidence>
<dbReference type="PROSITE" id="PS50994">
    <property type="entry name" value="INTEGRASE"/>
    <property type="match status" value="1"/>
</dbReference>
<keyword evidence="1" id="KW-0808">Transferase</keyword>
<dbReference type="GO" id="GO:0004519">
    <property type="term" value="F:endonuclease activity"/>
    <property type="evidence" value="ECO:0007669"/>
    <property type="project" value="UniProtKB-KW"/>
</dbReference>
<dbReference type="InterPro" id="IPR001584">
    <property type="entry name" value="Integrase_cat-core"/>
</dbReference>
<dbReference type="Gene3D" id="3.30.70.270">
    <property type="match status" value="2"/>
</dbReference>
<dbReference type="GO" id="GO:0016787">
    <property type="term" value="F:hydrolase activity"/>
    <property type="evidence" value="ECO:0007669"/>
    <property type="project" value="UniProtKB-KW"/>
</dbReference>
<dbReference type="Pfam" id="PF17921">
    <property type="entry name" value="Integrase_H2C2"/>
    <property type="match status" value="1"/>
</dbReference>
<dbReference type="SUPFAM" id="SSF56672">
    <property type="entry name" value="DNA/RNA polymerases"/>
    <property type="match status" value="1"/>
</dbReference>
<dbReference type="Gene3D" id="3.10.10.10">
    <property type="entry name" value="HIV Type 1 Reverse Transcriptase, subunit A, domain 1"/>
    <property type="match status" value="1"/>
</dbReference>
<proteinExistence type="predicted"/>
<dbReference type="InterPro" id="IPR012337">
    <property type="entry name" value="RNaseH-like_sf"/>
</dbReference>
<dbReference type="InterPro" id="IPR041373">
    <property type="entry name" value="RT_RNaseH"/>
</dbReference>
<dbReference type="CDD" id="cd01647">
    <property type="entry name" value="RT_LTR"/>
    <property type="match status" value="1"/>
</dbReference>
<evidence type="ECO:0000256" key="5">
    <source>
        <dbReference type="ARBA" id="ARBA00022801"/>
    </source>
</evidence>
<dbReference type="EMBL" id="LUEZ02000054">
    <property type="protein sequence ID" value="RDB21650.1"/>
    <property type="molecule type" value="Genomic_DNA"/>
</dbReference>
<gene>
    <name evidence="9" type="primary">pol_15</name>
    <name evidence="9" type="ORF">Hypma_011258</name>
</gene>
<evidence type="ECO:0000256" key="6">
    <source>
        <dbReference type="ARBA" id="ARBA00022884"/>
    </source>
</evidence>
<accession>A0A369JKA7</accession>
<evidence type="ECO:0000256" key="7">
    <source>
        <dbReference type="ARBA" id="ARBA00022918"/>
    </source>
</evidence>
<dbReference type="InterPro" id="IPR043502">
    <property type="entry name" value="DNA/RNA_pol_sf"/>
</dbReference>
<dbReference type="GO" id="GO:0003964">
    <property type="term" value="F:RNA-directed DNA polymerase activity"/>
    <property type="evidence" value="ECO:0007669"/>
    <property type="project" value="UniProtKB-KW"/>
</dbReference>
<dbReference type="InterPro" id="IPR036397">
    <property type="entry name" value="RNaseH_sf"/>
</dbReference>
<dbReference type="PANTHER" id="PTHR37984">
    <property type="entry name" value="PROTEIN CBG26694"/>
    <property type="match status" value="1"/>
</dbReference>